<keyword evidence="1" id="KW-0489">Methyltransferase</keyword>
<evidence type="ECO:0000256" key="4">
    <source>
        <dbReference type="SAM" id="SignalP"/>
    </source>
</evidence>
<keyword evidence="4" id="KW-0732">Signal</keyword>
<dbReference type="CDD" id="cd02440">
    <property type="entry name" value="AdoMet_MTases"/>
    <property type="match status" value="1"/>
</dbReference>
<feature type="chain" id="PRO_5004711114" evidence="4">
    <location>
        <begin position="28"/>
        <end position="446"/>
    </location>
</feature>
<evidence type="ECO:0000259" key="6">
    <source>
        <dbReference type="Pfam" id="PF08100"/>
    </source>
</evidence>
<evidence type="ECO:0000313" key="7">
    <source>
        <dbReference type="EMBL" id="ESK88583.1"/>
    </source>
</evidence>
<dbReference type="OrthoDB" id="1606438at2759"/>
<accession>V2WP05</accession>
<evidence type="ECO:0000256" key="1">
    <source>
        <dbReference type="ARBA" id="ARBA00022603"/>
    </source>
</evidence>
<dbReference type="InterPro" id="IPR016461">
    <property type="entry name" value="COMT-like"/>
</dbReference>
<dbReference type="SUPFAM" id="SSF46785">
    <property type="entry name" value="Winged helix' DNA-binding domain"/>
    <property type="match status" value="1"/>
</dbReference>
<feature type="domain" description="O-methyltransferase dimerisation" evidence="6">
    <location>
        <begin position="93"/>
        <end position="163"/>
    </location>
</feature>
<evidence type="ECO:0000259" key="5">
    <source>
        <dbReference type="Pfam" id="PF00891"/>
    </source>
</evidence>
<dbReference type="InterPro" id="IPR036388">
    <property type="entry name" value="WH-like_DNA-bd_sf"/>
</dbReference>
<dbReference type="InterPro" id="IPR012967">
    <property type="entry name" value="COMT_dimerisation"/>
</dbReference>
<dbReference type="PANTHER" id="PTHR43712:SF2">
    <property type="entry name" value="O-METHYLTRANSFERASE CICE"/>
    <property type="match status" value="1"/>
</dbReference>
<keyword evidence="3" id="KW-0949">S-adenosyl-L-methionine</keyword>
<gene>
    <name evidence="7" type="ORF">Moror_3143</name>
</gene>
<name>V2WP05_MONRO</name>
<dbReference type="GO" id="GO:0032259">
    <property type="term" value="P:methylation"/>
    <property type="evidence" value="ECO:0007669"/>
    <property type="project" value="UniProtKB-KW"/>
</dbReference>
<dbReference type="EMBL" id="AWSO01000637">
    <property type="protein sequence ID" value="ESK88583.1"/>
    <property type="molecule type" value="Genomic_DNA"/>
</dbReference>
<dbReference type="GO" id="GO:0008171">
    <property type="term" value="F:O-methyltransferase activity"/>
    <property type="evidence" value="ECO:0007669"/>
    <property type="project" value="InterPro"/>
</dbReference>
<dbReference type="SUPFAM" id="SSF53335">
    <property type="entry name" value="S-adenosyl-L-methionine-dependent methyltransferases"/>
    <property type="match status" value="1"/>
</dbReference>
<evidence type="ECO:0000256" key="3">
    <source>
        <dbReference type="ARBA" id="ARBA00022691"/>
    </source>
</evidence>
<proteinExistence type="predicted"/>
<evidence type="ECO:0000313" key="8">
    <source>
        <dbReference type="Proteomes" id="UP000017559"/>
    </source>
</evidence>
<keyword evidence="2" id="KW-0808">Transferase</keyword>
<dbReference type="Gene3D" id="3.40.50.150">
    <property type="entry name" value="Vaccinia Virus protein VP39"/>
    <property type="match status" value="1"/>
</dbReference>
<organism evidence="7 8">
    <name type="scientific">Moniliophthora roreri (strain MCA 2997)</name>
    <name type="common">Cocoa frosty pod rot fungus</name>
    <name type="synonym">Crinipellis roreri</name>
    <dbReference type="NCBI Taxonomy" id="1381753"/>
    <lineage>
        <taxon>Eukaryota</taxon>
        <taxon>Fungi</taxon>
        <taxon>Dikarya</taxon>
        <taxon>Basidiomycota</taxon>
        <taxon>Agaricomycotina</taxon>
        <taxon>Agaricomycetes</taxon>
        <taxon>Agaricomycetidae</taxon>
        <taxon>Agaricales</taxon>
        <taxon>Marasmiineae</taxon>
        <taxon>Marasmiaceae</taxon>
        <taxon>Moniliophthora</taxon>
    </lineage>
</organism>
<dbReference type="InterPro" id="IPR036390">
    <property type="entry name" value="WH_DNA-bd_sf"/>
</dbReference>
<dbReference type="Pfam" id="PF00891">
    <property type="entry name" value="Methyltransf_2"/>
    <property type="match status" value="1"/>
</dbReference>
<dbReference type="Gene3D" id="1.10.10.10">
    <property type="entry name" value="Winged helix-like DNA-binding domain superfamily/Winged helix DNA-binding domain"/>
    <property type="match status" value="1"/>
</dbReference>
<dbReference type="AlphaFoldDB" id="V2WP05"/>
<dbReference type="KEGG" id="mrr:Moror_3143"/>
<keyword evidence="8" id="KW-1185">Reference proteome</keyword>
<protein>
    <submittedName>
        <fullName evidence="7">Uncharacterized protein</fullName>
    </submittedName>
</protein>
<dbReference type="InterPro" id="IPR029063">
    <property type="entry name" value="SAM-dependent_MTases_sf"/>
</dbReference>
<reference evidence="7 8" key="1">
    <citation type="journal article" date="2014" name="BMC Genomics">
        <title>Genome and secretome analysis of the hemibiotrophic fungal pathogen, Moniliophthora roreri, which causes frosty pod rot disease of cacao: mechanisms of the biotrophic and necrotrophic phases.</title>
        <authorList>
            <person name="Meinhardt L.W."/>
            <person name="Costa G.G.L."/>
            <person name="Thomazella D.P.T."/>
            <person name="Teixeira P.J.P.L."/>
            <person name="Carazzolle M.F."/>
            <person name="Schuster S.C."/>
            <person name="Carlson J.E."/>
            <person name="Guiltinan M.J."/>
            <person name="Mieczkowski P."/>
            <person name="Farmer A."/>
            <person name="Ramaraj T."/>
            <person name="Crozier J."/>
            <person name="Davis R.E."/>
            <person name="Shao J."/>
            <person name="Melnick R.L."/>
            <person name="Pereira G.A.G."/>
            <person name="Bailey B.A."/>
        </authorList>
    </citation>
    <scope>NUCLEOTIDE SEQUENCE [LARGE SCALE GENOMIC DNA]</scope>
    <source>
        <strain evidence="7 8">MCA 2997</strain>
    </source>
</reference>
<evidence type="ECO:0000256" key="2">
    <source>
        <dbReference type="ARBA" id="ARBA00022679"/>
    </source>
</evidence>
<dbReference type="InterPro" id="IPR001077">
    <property type="entry name" value="COMT_C"/>
</dbReference>
<comment type="caution">
    <text evidence="7">The sequence shown here is derived from an EMBL/GenBank/DDBJ whole genome shotgun (WGS) entry which is preliminary data.</text>
</comment>
<dbReference type="Pfam" id="PF08100">
    <property type="entry name" value="Dimerisation"/>
    <property type="match status" value="1"/>
</dbReference>
<dbReference type="Proteomes" id="UP000017559">
    <property type="component" value="Unassembled WGS sequence"/>
</dbReference>
<dbReference type="STRING" id="1381753.V2WP05"/>
<feature type="signal peptide" evidence="4">
    <location>
        <begin position="1"/>
        <end position="27"/>
    </location>
</feature>
<dbReference type="HOGENOM" id="CLU_005533_0_1_1"/>
<feature type="domain" description="O-methyltransferase C-terminal" evidence="5">
    <location>
        <begin position="207"/>
        <end position="374"/>
    </location>
</feature>
<sequence length="446" mass="50107">MAQQITSNNQLTSLVSLITVSVQEVLAVYASTGQGIPSLDSVEPGPFDGPVENTPDRLVRAVKTIEAACTQLICTVSNPSGVVYNKAAAQNEPTCLLLMTNARIADFLIDKPEGMHVKQLAEASGFNDSDKLGRAMRLLATRHVFREVKPDVYANNRLSVKLISGKPMADLIALTTEGLLASARLNETYATEPRTLHETACQRPTGYGLFDWYKLPENRKKRERFQRAMMAWGDVHGKGFLSKAYPWKQYPSGYTICDIAGGTGHVTMDLLKKNPHFKVILQDQQEVIQQAKEFWAKEYPQAIAERKVEFVPFNFFKDKAIEGCDMYYIKSTLHDWPDADCLTILRNVRNAMKPGARLIIHEIVIRSAARSDSAHQDEDEIAPEPLLPNWGAWAARTYEADIAMMKLFNARERTLEEITMLCEKSNLQFTKMYPAGEMNLIEFIPV</sequence>
<dbReference type="PANTHER" id="PTHR43712">
    <property type="entry name" value="PUTATIVE (AFU_ORTHOLOGUE AFUA_4G14580)-RELATED"/>
    <property type="match status" value="1"/>
</dbReference>
<dbReference type="PROSITE" id="PS51683">
    <property type="entry name" value="SAM_OMT_II"/>
    <property type="match status" value="1"/>
</dbReference>